<gene>
    <name evidence="2" type="ORF">PIB30_087007</name>
</gene>
<evidence type="ECO:0000313" key="3">
    <source>
        <dbReference type="Proteomes" id="UP001341840"/>
    </source>
</evidence>
<organism evidence="2 3">
    <name type="scientific">Stylosanthes scabra</name>
    <dbReference type="NCBI Taxonomy" id="79078"/>
    <lineage>
        <taxon>Eukaryota</taxon>
        <taxon>Viridiplantae</taxon>
        <taxon>Streptophyta</taxon>
        <taxon>Embryophyta</taxon>
        <taxon>Tracheophyta</taxon>
        <taxon>Spermatophyta</taxon>
        <taxon>Magnoliopsida</taxon>
        <taxon>eudicotyledons</taxon>
        <taxon>Gunneridae</taxon>
        <taxon>Pentapetalae</taxon>
        <taxon>rosids</taxon>
        <taxon>fabids</taxon>
        <taxon>Fabales</taxon>
        <taxon>Fabaceae</taxon>
        <taxon>Papilionoideae</taxon>
        <taxon>50 kb inversion clade</taxon>
        <taxon>dalbergioids sensu lato</taxon>
        <taxon>Dalbergieae</taxon>
        <taxon>Pterocarpus clade</taxon>
        <taxon>Stylosanthes</taxon>
    </lineage>
</organism>
<comment type="caution">
    <text evidence="2">The sequence shown here is derived from an EMBL/GenBank/DDBJ whole genome shotgun (WGS) entry which is preliminary data.</text>
</comment>
<evidence type="ECO:0000313" key="2">
    <source>
        <dbReference type="EMBL" id="MED6127322.1"/>
    </source>
</evidence>
<keyword evidence="3" id="KW-1185">Reference proteome</keyword>
<dbReference type="Proteomes" id="UP001341840">
    <property type="component" value="Unassembled WGS sequence"/>
</dbReference>
<sequence>MLRSNPNPDLLDFDSEIERMLRRVRQVRRRIEFADSLRSQIGNLATEETYDHSSYSDSKSDFEIPFSPTHTGTHTMGEPPRVTLRQMGRASMALENQPVRY</sequence>
<dbReference type="EMBL" id="JASCZI010031722">
    <property type="protein sequence ID" value="MED6127322.1"/>
    <property type="molecule type" value="Genomic_DNA"/>
</dbReference>
<evidence type="ECO:0000256" key="1">
    <source>
        <dbReference type="SAM" id="MobiDB-lite"/>
    </source>
</evidence>
<proteinExistence type="predicted"/>
<feature type="non-terminal residue" evidence="2">
    <location>
        <position position="101"/>
    </location>
</feature>
<reference evidence="2 3" key="1">
    <citation type="journal article" date="2023" name="Plants (Basel)">
        <title>Bridging the Gap: Combining Genomics and Transcriptomics Approaches to Understand Stylosanthes scabra, an Orphan Legume from the Brazilian Caatinga.</title>
        <authorList>
            <person name="Ferreira-Neto J.R.C."/>
            <person name="da Silva M.D."/>
            <person name="Binneck E."/>
            <person name="de Melo N.F."/>
            <person name="da Silva R.H."/>
            <person name="de Melo A.L.T.M."/>
            <person name="Pandolfi V."/>
            <person name="Bustamante F.O."/>
            <person name="Brasileiro-Vidal A.C."/>
            <person name="Benko-Iseppon A.M."/>
        </authorList>
    </citation>
    <scope>NUCLEOTIDE SEQUENCE [LARGE SCALE GENOMIC DNA]</scope>
    <source>
        <tissue evidence="2">Leaves</tissue>
    </source>
</reference>
<feature type="region of interest" description="Disordered" evidence="1">
    <location>
        <begin position="48"/>
        <end position="80"/>
    </location>
</feature>
<protein>
    <submittedName>
        <fullName evidence="2">Uncharacterized protein</fullName>
    </submittedName>
</protein>
<accession>A0ABU6RTG4</accession>
<name>A0ABU6RTG4_9FABA</name>